<evidence type="ECO:0000256" key="4">
    <source>
        <dbReference type="RuleBase" id="RU361161"/>
    </source>
</evidence>
<keyword evidence="3" id="KW-0119">Carbohydrate metabolism</keyword>
<dbReference type="PRINTS" id="PR00133">
    <property type="entry name" value="GLHYDRLASE3"/>
</dbReference>
<dbReference type="Pfam" id="PF14310">
    <property type="entry name" value="Fn3-like"/>
    <property type="match status" value="1"/>
</dbReference>
<dbReference type="GO" id="GO:0005975">
    <property type="term" value="P:carbohydrate metabolic process"/>
    <property type="evidence" value="ECO:0007669"/>
    <property type="project" value="InterPro"/>
</dbReference>
<dbReference type="SUPFAM" id="SSF51445">
    <property type="entry name" value="(Trans)glycosidases"/>
    <property type="match status" value="1"/>
</dbReference>
<dbReference type="InterPro" id="IPR019800">
    <property type="entry name" value="Glyco_hydro_3_AS"/>
</dbReference>
<dbReference type="SMART" id="SM01217">
    <property type="entry name" value="Fn3_like"/>
    <property type="match status" value="1"/>
</dbReference>
<feature type="domain" description="Fibronectin type III-like" evidence="5">
    <location>
        <begin position="578"/>
        <end position="648"/>
    </location>
</feature>
<evidence type="ECO:0000256" key="3">
    <source>
        <dbReference type="ARBA" id="ARBA00023277"/>
    </source>
</evidence>
<dbReference type="PROSITE" id="PS00775">
    <property type="entry name" value="GLYCOSYL_HYDROL_F3"/>
    <property type="match status" value="1"/>
</dbReference>
<dbReference type="FunFam" id="2.60.40.10:FF:000495">
    <property type="entry name" value="Periplasmic beta-glucosidase"/>
    <property type="match status" value="1"/>
</dbReference>
<dbReference type="AlphaFoldDB" id="Q8GAT9"/>
<dbReference type="PIR" id="JC7880">
    <property type="entry name" value="JC7880"/>
</dbReference>
<dbReference type="InterPro" id="IPR002772">
    <property type="entry name" value="Glyco_hydro_3_C"/>
</dbReference>
<evidence type="ECO:0000259" key="5">
    <source>
        <dbReference type="SMART" id="SM01217"/>
    </source>
</evidence>
<dbReference type="InterPro" id="IPR036962">
    <property type="entry name" value="Glyco_hydro_3_N_sf"/>
</dbReference>
<evidence type="ECO:0000256" key="2">
    <source>
        <dbReference type="ARBA" id="ARBA00022801"/>
    </source>
</evidence>
<dbReference type="InterPro" id="IPR050288">
    <property type="entry name" value="Cellulose_deg_GH3"/>
</dbReference>
<dbReference type="EMBL" id="AB084154">
    <property type="protein sequence ID" value="BAC16750.1"/>
    <property type="molecule type" value="Genomic_DNA"/>
</dbReference>
<dbReference type="Gene3D" id="3.40.50.1700">
    <property type="entry name" value="Glycoside hydrolase family 3 C-terminal domain"/>
    <property type="match status" value="1"/>
</dbReference>
<dbReference type="InterPro" id="IPR026891">
    <property type="entry name" value="Fn3-like"/>
</dbReference>
<dbReference type="Pfam" id="PF00933">
    <property type="entry name" value="Glyco_hydro_3"/>
    <property type="match status" value="1"/>
</dbReference>
<evidence type="ECO:0000256" key="1">
    <source>
        <dbReference type="ARBA" id="ARBA00005336"/>
    </source>
</evidence>
<dbReference type="InterPro" id="IPR036881">
    <property type="entry name" value="Glyco_hydro_3_C_sf"/>
</dbReference>
<dbReference type="SUPFAM" id="SSF52279">
    <property type="entry name" value="Beta-D-glucan exohydrolase, C-terminal domain"/>
    <property type="match status" value="1"/>
</dbReference>
<dbReference type="Gene3D" id="2.60.40.10">
    <property type="entry name" value="Immunoglobulins"/>
    <property type="match status" value="1"/>
</dbReference>
<dbReference type="PANTHER" id="PTHR42715:SF10">
    <property type="entry name" value="BETA-GLUCOSIDASE"/>
    <property type="match status" value="1"/>
</dbReference>
<accession>Q8GAT9</accession>
<reference evidence="6" key="1">
    <citation type="journal article" date="2002" name="J. Biochem.">
        <title>Molecular cloning and characterization of a novel glucocerebrosidase of Paenibacillus sp. TS12.</title>
        <authorList>
            <person name="Sumida T."/>
            <person name="Sueyoshi N."/>
            <person name="Ito M."/>
        </authorList>
    </citation>
    <scope>NUCLEOTIDE SEQUENCE</scope>
    <source>
        <strain evidence="6">TS12</strain>
    </source>
</reference>
<evidence type="ECO:0000313" key="6">
    <source>
        <dbReference type="EMBL" id="BAC16750.1"/>
    </source>
</evidence>
<dbReference type="InterPro" id="IPR013783">
    <property type="entry name" value="Ig-like_fold"/>
</dbReference>
<sequence>MAQLTLEEKAGLCSGESFWRTKAIDRLGIPSIMMTDGPHGLRKQAGEADHLGLNESIPATCFPTAAGLASSWDRELVRKVGEALGKESQAENVSILLGPGANIKRSPLCGRNFEYFSEDPYLTGELAAAHIAGVQSQGVGTSLKHFAVNNQEHRRMTTDAVVDERTLREIYLTGFEIAVKKSQPWTVMSAYNRMNGTYCSENETLLTRILKEEWGHEGIVVSDWGAVNEAAASVAAGMELEMPSSHGIGQRKIVAAVESGELSVEALDRAVTRLLTVIFKAVDSRKTDATYDKEAHHLLAREIARESMVLLKNEGNLLPLAKTGKLAIIGAMAEQVRYQGGGSSHIKPTKLDSIRDEIEKSARSAEIRYSKGYLLESDESDESLLNEAKQAAADSDVAVLFVGLPDRYESEGYDRTHLNLPANHIELIERIASVQPNVVVILSNGSPVVMPWLGHAKAVLEAYLGGQAAGGAIADLLFGDANPSGKLAETFPHSLKHNPSHPFYPGEGDRTEYREGIFVGYRYFDAKDIEPLFPFGHGLSYTAFSYSGLKLDKSEMTDRDIVQVRVNVKNTGGRFGKETVQLYVHSRNSSVIRPEKELKGFAKVSLNPEEEQTVTFALDKRSFAYYNAELKEWHAETGEYEILIGSSSRDIALRTALTVQSTTEIVPTFHRNTTLGELMENPATLPILAHLQSMAPQQQAQSDSVSPDMMMAMMRYMPLRALLPFTGGAMTEETLGMLLEQFNQAVRGEKNQPHASEGSSAAFNEYSTLGDLLAHEAAVAVLEKHLPGISTNPMISMGKGLTLKQLAGIPQANIPEELISTIVTDLSVVRG</sequence>
<dbReference type="Pfam" id="PF01915">
    <property type="entry name" value="Glyco_hydro_3_C"/>
    <property type="match status" value="1"/>
</dbReference>
<comment type="similarity">
    <text evidence="1 4">Belongs to the glycosyl hydrolase 3 family.</text>
</comment>
<organism evidence="6">
    <name type="scientific">Paenibacillus sp. TS12</name>
    <dbReference type="NCBI Taxonomy" id="192895"/>
    <lineage>
        <taxon>Bacteria</taxon>
        <taxon>Bacillati</taxon>
        <taxon>Bacillota</taxon>
        <taxon>Bacilli</taxon>
        <taxon>Bacillales</taxon>
        <taxon>Paenibacillaceae</taxon>
        <taxon>Paenibacillus</taxon>
    </lineage>
</organism>
<dbReference type="InterPro" id="IPR017853">
    <property type="entry name" value="GH"/>
</dbReference>
<dbReference type="Gene3D" id="3.20.20.300">
    <property type="entry name" value="Glycoside hydrolase, family 3, N-terminal domain"/>
    <property type="match status" value="1"/>
</dbReference>
<protein>
    <submittedName>
        <fullName evidence="6">Glucocerebrosidase</fullName>
    </submittedName>
</protein>
<keyword evidence="2 4" id="KW-0378">Hydrolase</keyword>
<dbReference type="PANTHER" id="PTHR42715">
    <property type="entry name" value="BETA-GLUCOSIDASE"/>
    <property type="match status" value="1"/>
</dbReference>
<dbReference type="GO" id="GO:0008422">
    <property type="term" value="F:beta-glucosidase activity"/>
    <property type="evidence" value="ECO:0007669"/>
    <property type="project" value="UniProtKB-ARBA"/>
</dbReference>
<dbReference type="CAZy" id="GH3">
    <property type="family name" value="Glycoside Hydrolase Family 3"/>
</dbReference>
<keyword evidence="4" id="KW-0326">Glycosidase</keyword>
<name>Q8GAT9_9BACL</name>
<dbReference type="InterPro" id="IPR001764">
    <property type="entry name" value="Glyco_hydro_3_N"/>
</dbReference>
<proteinExistence type="inferred from homology"/>
<dbReference type="SABIO-RK" id="Q8GAT9"/>